<accession>A0A9N9G2P2</accession>
<sequence>MEEEWSDNYHFQRVYRKKFVDEFPKKLQFVSDPKFTKLLGKRYIGIAFSTKFSEELRHLSINRGLITVFLGGDRYQVEIPEKVSTYWKL</sequence>
<dbReference type="OrthoDB" id="2417211at2759"/>
<comment type="caution">
    <text evidence="1">The sequence shown here is derived from an EMBL/GenBank/DDBJ whole genome shotgun (WGS) entry which is preliminary data.</text>
</comment>
<gene>
    <name evidence="1" type="ORF">FCALED_LOCUS7191</name>
</gene>
<proteinExistence type="predicted"/>
<keyword evidence="2" id="KW-1185">Reference proteome</keyword>
<dbReference type="Proteomes" id="UP000789570">
    <property type="component" value="Unassembled WGS sequence"/>
</dbReference>
<evidence type="ECO:0000313" key="1">
    <source>
        <dbReference type="EMBL" id="CAG8573011.1"/>
    </source>
</evidence>
<protein>
    <submittedName>
        <fullName evidence="1">13668_t:CDS:1</fullName>
    </submittedName>
</protein>
<dbReference type="AlphaFoldDB" id="A0A9N9G2P2"/>
<evidence type="ECO:0000313" key="2">
    <source>
        <dbReference type="Proteomes" id="UP000789570"/>
    </source>
</evidence>
<reference evidence="1" key="1">
    <citation type="submission" date="2021-06" db="EMBL/GenBank/DDBJ databases">
        <authorList>
            <person name="Kallberg Y."/>
            <person name="Tangrot J."/>
            <person name="Rosling A."/>
        </authorList>
    </citation>
    <scope>NUCLEOTIDE SEQUENCE</scope>
    <source>
        <strain evidence="1">UK204</strain>
    </source>
</reference>
<dbReference type="EMBL" id="CAJVPQ010001860">
    <property type="protein sequence ID" value="CAG8573011.1"/>
    <property type="molecule type" value="Genomic_DNA"/>
</dbReference>
<organism evidence="1 2">
    <name type="scientific">Funneliformis caledonium</name>
    <dbReference type="NCBI Taxonomy" id="1117310"/>
    <lineage>
        <taxon>Eukaryota</taxon>
        <taxon>Fungi</taxon>
        <taxon>Fungi incertae sedis</taxon>
        <taxon>Mucoromycota</taxon>
        <taxon>Glomeromycotina</taxon>
        <taxon>Glomeromycetes</taxon>
        <taxon>Glomerales</taxon>
        <taxon>Glomeraceae</taxon>
        <taxon>Funneliformis</taxon>
    </lineage>
</organism>
<name>A0A9N9G2P2_9GLOM</name>